<keyword evidence="10" id="KW-0067">ATP-binding</keyword>
<evidence type="ECO:0000256" key="14">
    <source>
        <dbReference type="ARBA" id="ARBA00023140"/>
    </source>
</evidence>
<dbReference type="SUPFAM" id="SSF56801">
    <property type="entry name" value="Acetyl-CoA synthetase-like"/>
    <property type="match status" value="1"/>
</dbReference>
<evidence type="ECO:0000256" key="7">
    <source>
        <dbReference type="ARBA" id="ARBA00022692"/>
    </source>
</evidence>
<keyword evidence="12" id="KW-0445">Lipid transport</keyword>
<comment type="catalytic activity">
    <reaction evidence="16">
        <text>a very long-chain fatty acid + ATP + CoA = a very long-chain fatty acyl-CoA + AMP + diphosphate</text>
        <dbReference type="Rhea" id="RHEA:54536"/>
        <dbReference type="ChEBI" id="CHEBI:30616"/>
        <dbReference type="ChEBI" id="CHEBI:33019"/>
        <dbReference type="ChEBI" id="CHEBI:57287"/>
        <dbReference type="ChEBI" id="CHEBI:58950"/>
        <dbReference type="ChEBI" id="CHEBI:138261"/>
        <dbReference type="ChEBI" id="CHEBI:456215"/>
    </reaction>
    <physiologicalReaction direction="left-to-right" evidence="16">
        <dbReference type="Rhea" id="RHEA:54537"/>
    </physiologicalReaction>
</comment>
<dbReference type="PROSITE" id="PS50041">
    <property type="entry name" value="C_TYPE_LECTIN_2"/>
    <property type="match status" value="1"/>
</dbReference>
<dbReference type="InterPro" id="IPR016187">
    <property type="entry name" value="CTDL_fold"/>
</dbReference>
<evidence type="ECO:0000313" key="29">
    <source>
        <dbReference type="Proteomes" id="UP000663879"/>
    </source>
</evidence>
<keyword evidence="3 24" id="KW-0728">SH3 domain</keyword>
<keyword evidence="6" id="KW-0436">Ligase</keyword>
<evidence type="ECO:0000256" key="24">
    <source>
        <dbReference type="PROSITE-ProRule" id="PRU00192"/>
    </source>
</evidence>
<dbReference type="GO" id="GO:0005778">
    <property type="term" value="C:peroxisomal membrane"/>
    <property type="evidence" value="ECO:0007669"/>
    <property type="project" value="UniProtKB-SubCell"/>
</dbReference>
<dbReference type="SUPFAM" id="SSF56436">
    <property type="entry name" value="C-type lectin-like"/>
    <property type="match status" value="1"/>
</dbReference>
<evidence type="ECO:0000256" key="1">
    <source>
        <dbReference type="ARBA" id="ARBA00004651"/>
    </source>
</evidence>
<dbReference type="OrthoDB" id="9204160at2759"/>
<dbReference type="GO" id="GO:0005524">
    <property type="term" value="F:ATP binding"/>
    <property type="evidence" value="ECO:0007669"/>
    <property type="project" value="UniProtKB-KW"/>
</dbReference>
<dbReference type="InterPro" id="IPR036028">
    <property type="entry name" value="SH3-like_dom_sf"/>
</dbReference>
<dbReference type="PANTHER" id="PTHR43107:SF15">
    <property type="entry name" value="FATTY ACID TRANSPORT PROTEIN 3, ISOFORM A"/>
    <property type="match status" value="1"/>
</dbReference>
<dbReference type="Proteomes" id="UP000663879">
    <property type="component" value="Unassembled WGS sequence"/>
</dbReference>
<dbReference type="InterPro" id="IPR036860">
    <property type="entry name" value="SH2_dom_sf"/>
</dbReference>
<feature type="domain" description="C-type lectin" evidence="27">
    <location>
        <begin position="403"/>
        <end position="498"/>
    </location>
</feature>
<dbReference type="PROSITE" id="PS50002">
    <property type="entry name" value="SH3"/>
    <property type="match status" value="2"/>
</dbReference>
<keyword evidence="4" id="KW-0813">Transport</keyword>
<evidence type="ECO:0000256" key="18">
    <source>
        <dbReference type="ARBA" id="ARBA00046271"/>
    </source>
</evidence>
<dbReference type="InterPro" id="IPR025110">
    <property type="entry name" value="AMP-bd_C"/>
</dbReference>
<dbReference type="GO" id="GO:0044539">
    <property type="term" value="P:long-chain fatty acid import into cell"/>
    <property type="evidence" value="ECO:0007669"/>
    <property type="project" value="TreeGrafter"/>
</dbReference>
<dbReference type="SMART" id="SM00034">
    <property type="entry name" value="CLECT"/>
    <property type="match status" value="1"/>
</dbReference>
<evidence type="ECO:0000256" key="13">
    <source>
        <dbReference type="ARBA" id="ARBA00023136"/>
    </source>
</evidence>
<dbReference type="EMBL" id="CAJNOC010000442">
    <property type="protein sequence ID" value="CAF0762179.1"/>
    <property type="molecule type" value="Genomic_DNA"/>
</dbReference>
<evidence type="ECO:0000256" key="4">
    <source>
        <dbReference type="ARBA" id="ARBA00022448"/>
    </source>
</evidence>
<comment type="subcellular location">
    <subcellularLocation>
        <location evidence="1">Cell membrane</location>
        <topology evidence="1">Multi-pass membrane protein</topology>
    </subcellularLocation>
    <subcellularLocation>
        <location evidence="18">Peroxisome membrane</location>
    </subcellularLocation>
</comment>
<dbReference type="PANTHER" id="PTHR43107">
    <property type="entry name" value="LONG-CHAIN FATTY ACID TRANSPORT PROTEIN"/>
    <property type="match status" value="1"/>
</dbReference>
<dbReference type="PROSITE" id="PS50001">
    <property type="entry name" value="SH2"/>
    <property type="match status" value="1"/>
</dbReference>
<proteinExistence type="inferred from homology"/>
<evidence type="ECO:0000256" key="23">
    <source>
        <dbReference type="PROSITE-ProRule" id="PRU00191"/>
    </source>
</evidence>
<evidence type="ECO:0000256" key="22">
    <source>
        <dbReference type="ARBA" id="ARBA00078285"/>
    </source>
</evidence>
<dbReference type="GO" id="GO:0004467">
    <property type="term" value="F:long-chain fatty acid-CoA ligase activity"/>
    <property type="evidence" value="ECO:0007669"/>
    <property type="project" value="UniProtKB-EC"/>
</dbReference>
<keyword evidence="7" id="KW-0812">Transmembrane</keyword>
<dbReference type="AlphaFoldDB" id="A0A813Q5A9"/>
<reference evidence="28" key="1">
    <citation type="submission" date="2021-02" db="EMBL/GenBank/DDBJ databases">
        <authorList>
            <person name="Nowell W R."/>
        </authorList>
    </citation>
    <scope>NUCLEOTIDE SEQUENCE</scope>
    <source>
        <strain evidence="28">Ploen Becks lab</strain>
    </source>
</reference>
<accession>A0A813Q5A9</accession>
<dbReference type="Gene3D" id="3.30.505.10">
    <property type="entry name" value="SH2 domain"/>
    <property type="match status" value="1"/>
</dbReference>
<feature type="domain" description="SH2" evidence="25">
    <location>
        <begin position="25"/>
        <end position="126"/>
    </location>
</feature>
<feature type="domain" description="SH3" evidence="26">
    <location>
        <begin position="234"/>
        <end position="295"/>
    </location>
</feature>
<dbReference type="Gene3D" id="3.30.300.30">
    <property type="match status" value="1"/>
</dbReference>
<comment type="caution">
    <text evidence="28">The sequence shown here is derived from an EMBL/GenBank/DDBJ whole genome shotgun (WGS) entry which is preliminary data.</text>
</comment>
<dbReference type="InterPro" id="IPR020845">
    <property type="entry name" value="AMP-binding_CS"/>
</dbReference>
<feature type="domain" description="SH3" evidence="26">
    <location>
        <begin position="127"/>
        <end position="190"/>
    </location>
</feature>
<dbReference type="NCBIfam" id="NF006134">
    <property type="entry name" value="PRK08279.1"/>
    <property type="match status" value="1"/>
</dbReference>
<sequence>MESNLNKSFDTDDDVSFDPYDEVSYYYGNLSREDVKEILEDSSIGTFLIRDSTKDIDQKVLCVKEAPKCINNYKIIHKLIEEGSNSKNSHIFFLYGKEDCLFSSIPNILEFYSNHYLNQSPLIKPAFYHKKCIATYDFLENGDPNEDLYFKKGEILSIIEYTQGENWWKASGQTGKVGLVPVPLIRRLKPNEWPSIKAELEARNSKLNTQEINKVSQSIITEDECIYNEELNEKCPFNARVIEDYTPSPYEHSFISLKKGQIVTVLEMRSMGKWYGQIDGKKGLFPFNRVQCLINQNCSSVFYDKNENKICYLSNQSEKGSGNGLINKKKVTAYFKKTYLNTLKNNHGLTSTTESNLKELKNEQDEDRNFNCTKDSCSCDDTEKVFSKSKSMCVSCREGWKPYKNICYHDFAYLMDWTEYFNFCASLNSSLIILEDFAKFDYFRKIAMNLTSLTGHQRTWVGAYYNETFPYKWLDYSPMNRSFFSPVNYNHTNNCVAFFTTPDCVRVFLDIKTTLAKLERDESNVFKEFQKFSKSQPNKACIIYNDQIWTFKQLEEYCNKVANLFSTKFNLKKGDCVALFIENKPEYVGLWLGLSKLGVISALINTNLRTEPLRHSISSSKSSIVVFSSSLEPAIAEIKNDLEKDTILIIESDKAKTTNALNLEYLLEQTTSDNLEIDYKVLSDDTILYIYTSGTTGLPKPAVIKQSRYYGGAAAFFRAAGLNKNDTVLVTLPIYHGNGMLLGIGSALTVGSTVVLRKKFSASNFWKECIQYNCTSFIYVGEICRFLVNQPPSQLDKAHKVRKAYGNGLRANVWKEFNERFGIKCFEFYAASEGNCTMANVAYRIGSCGFLPLITRILPDVYPIFLIKIDENMNPIRDENGFCIKCKTGEKGLLIGMIGKAATKSYSGYANNPEASKKKIIENVFKKGQNAFNTGDSMVMDRYGYMYFCDRLGDTYRWRGENVSTVEVENQISRYLDSKEVVVYGVEIPGQEGRAGMVALAETPDKVDLIELSQNIKKDLPSYARPLFIRFTSELDHTGTFKAKKTKLVEESYNINLVKDMIYYFDVKEQTYKKLTDNVYQSIINGKIRL</sequence>
<evidence type="ECO:0000256" key="3">
    <source>
        <dbReference type="ARBA" id="ARBA00022443"/>
    </source>
</evidence>
<dbReference type="SUPFAM" id="SSF55550">
    <property type="entry name" value="SH2 domain"/>
    <property type="match status" value="1"/>
</dbReference>
<evidence type="ECO:0000256" key="12">
    <source>
        <dbReference type="ARBA" id="ARBA00023055"/>
    </source>
</evidence>
<dbReference type="Pfam" id="PF00017">
    <property type="entry name" value="SH2"/>
    <property type="match status" value="1"/>
</dbReference>
<keyword evidence="23" id="KW-0727">SH2 domain</keyword>
<dbReference type="Pfam" id="PF07653">
    <property type="entry name" value="SH3_2"/>
    <property type="match status" value="1"/>
</dbReference>
<gene>
    <name evidence="28" type="ORF">OXX778_LOCUS4493</name>
</gene>
<evidence type="ECO:0000256" key="5">
    <source>
        <dbReference type="ARBA" id="ARBA00022475"/>
    </source>
</evidence>
<evidence type="ECO:0000256" key="20">
    <source>
        <dbReference type="ARBA" id="ARBA00060276"/>
    </source>
</evidence>
<evidence type="ECO:0000256" key="9">
    <source>
        <dbReference type="ARBA" id="ARBA00022832"/>
    </source>
</evidence>
<comment type="function">
    <text evidence="20">Acyl-CoA synthetase required for both the import of long chain fatty acids (LCFAs) (C14-C18) and the activation very long chain fatty acids (VLCFAs) (C20-C26) by esterification of the fatty acids into metabolically active CoA-thioesters for subsequent degradation or incorporation into phospholipids. The transport and fatty acyl-CoA synthetase activities are genetically separable and are thus independent activities. Esterifies VLCFAs in the peroxisome matrix. The VLCFAs are actively transported into peroxisomes by a PXA1-PXA2 heterodimeric transporter in the peroxisomal membrane.</text>
</comment>
<dbReference type="SMART" id="SM00252">
    <property type="entry name" value="SH2"/>
    <property type="match status" value="1"/>
</dbReference>
<comment type="similarity">
    <text evidence="2">Belongs to the ATP-dependent AMP-binding enzyme family.</text>
</comment>
<keyword evidence="9" id="KW-0276">Fatty acid metabolism</keyword>
<evidence type="ECO:0000256" key="6">
    <source>
        <dbReference type="ARBA" id="ARBA00022598"/>
    </source>
</evidence>
<dbReference type="Gene3D" id="3.10.100.10">
    <property type="entry name" value="Mannose-Binding Protein A, subunit A"/>
    <property type="match status" value="1"/>
</dbReference>
<dbReference type="InterPro" id="IPR000980">
    <property type="entry name" value="SH2"/>
</dbReference>
<keyword evidence="8" id="KW-0547">Nucleotide-binding</keyword>
<dbReference type="EC" id="6.2.1.3" evidence="15"/>
<dbReference type="GO" id="GO:0005324">
    <property type="term" value="F:long-chain fatty acid transmembrane transporter activity"/>
    <property type="evidence" value="ECO:0007669"/>
    <property type="project" value="TreeGrafter"/>
</dbReference>
<dbReference type="Gene3D" id="3.40.50.12780">
    <property type="entry name" value="N-terminal domain of ligase-like"/>
    <property type="match status" value="1"/>
</dbReference>
<dbReference type="InterPro" id="IPR045851">
    <property type="entry name" value="AMP-bd_C_sf"/>
</dbReference>
<evidence type="ECO:0000259" key="26">
    <source>
        <dbReference type="PROSITE" id="PS50002"/>
    </source>
</evidence>
<dbReference type="Gene3D" id="2.30.30.40">
    <property type="entry name" value="SH3 Domains"/>
    <property type="match status" value="2"/>
</dbReference>
<protein>
    <recommendedName>
        <fullName evidence="21">Very long-chain fatty acid transport protein</fullName>
        <ecNumber evidence="15">6.2.1.3</ecNumber>
    </recommendedName>
    <alternativeName>
        <fullName evidence="17">Long-chain-fatty-acid--CoA ligase</fullName>
    </alternativeName>
    <alternativeName>
        <fullName evidence="22">Very-long-chain acyl-CoA synthetase</fullName>
    </alternativeName>
</protein>
<dbReference type="PROSITE" id="PS00455">
    <property type="entry name" value="AMP_BINDING"/>
    <property type="match status" value="1"/>
</dbReference>
<dbReference type="SUPFAM" id="SSF50044">
    <property type="entry name" value="SH3-domain"/>
    <property type="match status" value="2"/>
</dbReference>
<keyword evidence="5" id="KW-1003">Cell membrane</keyword>
<evidence type="ECO:0000256" key="11">
    <source>
        <dbReference type="ARBA" id="ARBA00022989"/>
    </source>
</evidence>
<dbReference type="GO" id="GO:0005789">
    <property type="term" value="C:endoplasmic reticulum membrane"/>
    <property type="evidence" value="ECO:0007669"/>
    <property type="project" value="TreeGrafter"/>
</dbReference>
<evidence type="ECO:0000259" key="25">
    <source>
        <dbReference type="PROSITE" id="PS50001"/>
    </source>
</evidence>
<keyword evidence="29" id="KW-1185">Reference proteome</keyword>
<dbReference type="InterPro" id="IPR001452">
    <property type="entry name" value="SH3_domain"/>
</dbReference>
<dbReference type="GO" id="GO:0005886">
    <property type="term" value="C:plasma membrane"/>
    <property type="evidence" value="ECO:0007669"/>
    <property type="project" value="UniProtKB-SubCell"/>
</dbReference>
<dbReference type="InterPro" id="IPR016186">
    <property type="entry name" value="C-type_lectin-like/link_sf"/>
</dbReference>
<dbReference type="InterPro" id="IPR001304">
    <property type="entry name" value="C-type_lectin-like"/>
</dbReference>
<keyword evidence="13" id="KW-0472">Membrane</keyword>
<keyword evidence="11" id="KW-1133">Transmembrane helix</keyword>
<evidence type="ECO:0000256" key="21">
    <source>
        <dbReference type="ARBA" id="ARBA00068795"/>
    </source>
</evidence>
<evidence type="ECO:0000256" key="8">
    <source>
        <dbReference type="ARBA" id="ARBA00022741"/>
    </source>
</evidence>
<evidence type="ECO:0000256" key="2">
    <source>
        <dbReference type="ARBA" id="ARBA00006432"/>
    </source>
</evidence>
<evidence type="ECO:0000256" key="17">
    <source>
        <dbReference type="ARBA" id="ARBA00041297"/>
    </source>
</evidence>
<keyword evidence="9" id="KW-0443">Lipid metabolism</keyword>
<evidence type="ECO:0000256" key="19">
    <source>
        <dbReference type="ARBA" id="ARBA00048666"/>
    </source>
</evidence>
<dbReference type="InterPro" id="IPR000873">
    <property type="entry name" value="AMP-dep_synth/lig_dom"/>
</dbReference>
<evidence type="ECO:0000256" key="16">
    <source>
        <dbReference type="ARBA" id="ARBA00036527"/>
    </source>
</evidence>
<evidence type="ECO:0000259" key="27">
    <source>
        <dbReference type="PROSITE" id="PS50041"/>
    </source>
</evidence>
<name>A0A813Q5A9_9BILA</name>
<evidence type="ECO:0000256" key="15">
    <source>
        <dbReference type="ARBA" id="ARBA00026121"/>
    </source>
</evidence>
<dbReference type="Pfam" id="PF00018">
    <property type="entry name" value="SH3_1"/>
    <property type="match status" value="1"/>
</dbReference>
<dbReference type="Pfam" id="PF00501">
    <property type="entry name" value="AMP-binding"/>
    <property type="match status" value="1"/>
</dbReference>
<evidence type="ECO:0000256" key="10">
    <source>
        <dbReference type="ARBA" id="ARBA00022840"/>
    </source>
</evidence>
<dbReference type="FunFam" id="3.30.300.30:FF:000002">
    <property type="entry name" value="Long-chain fatty acid transport protein 1"/>
    <property type="match status" value="1"/>
</dbReference>
<dbReference type="SMART" id="SM00326">
    <property type="entry name" value="SH3"/>
    <property type="match status" value="2"/>
</dbReference>
<keyword evidence="14" id="KW-0576">Peroxisome</keyword>
<dbReference type="InterPro" id="IPR042099">
    <property type="entry name" value="ANL_N_sf"/>
</dbReference>
<organism evidence="28 29">
    <name type="scientific">Brachionus calyciflorus</name>
    <dbReference type="NCBI Taxonomy" id="104777"/>
    <lineage>
        <taxon>Eukaryota</taxon>
        <taxon>Metazoa</taxon>
        <taxon>Spiralia</taxon>
        <taxon>Gnathifera</taxon>
        <taxon>Rotifera</taxon>
        <taxon>Eurotatoria</taxon>
        <taxon>Monogononta</taxon>
        <taxon>Pseudotrocha</taxon>
        <taxon>Ploima</taxon>
        <taxon>Brachionidae</taxon>
        <taxon>Brachionus</taxon>
    </lineage>
</organism>
<dbReference type="FunFam" id="3.40.50.12780:FF:000019">
    <property type="entry name" value="Long-chain fatty acid transporter"/>
    <property type="match status" value="1"/>
</dbReference>
<dbReference type="Pfam" id="PF13193">
    <property type="entry name" value="AMP-binding_C"/>
    <property type="match status" value="1"/>
</dbReference>
<evidence type="ECO:0000313" key="28">
    <source>
        <dbReference type="EMBL" id="CAF0762179.1"/>
    </source>
</evidence>
<comment type="catalytic activity">
    <reaction evidence="19">
        <text>tetracosanoate + ATP + CoA = tetracosanoyl-CoA + AMP + diphosphate</text>
        <dbReference type="Rhea" id="RHEA:33639"/>
        <dbReference type="ChEBI" id="CHEBI:30616"/>
        <dbReference type="ChEBI" id="CHEBI:31014"/>
        <dbReference type="ChEBI" id="CHEBI:33019"/>
        <dbReference type="ChEBI" id="CHEBI:57287"/>
        <dbReference type="ChEBI" id="CHEBI:65052"/>
        <dbReference type="ChEBI" id="CHEBI:456215"/>
    </reaction>
    <physiologicalReaction direction="left-to-right" evidence="19">
        <dbReference type="Rhea" id="RHEA:33640"/>
    </physiologicalReaction>
</comment>